<feature type="region of interest" description="Disordered" evidence="1">
    <location>
        <begin position="1"/>
        <end position="26"/>
    </location>
</feature>
<keyword evidence="3" id="KW-1185">Reference proteome</keyword>
<proteinExistence type="predicted"/>
<dbReference type="EMBL" id="JASJQH010007404">
    <property type="protein sequence ID" value="KAK9709527.1"/>
    <property type="molecule type" value="Genomic_DNA"/>
</dbReference>
<accession>A0ABR2VXS3</accession>
<evidence type="ECO:0000313" key="2">
    <source>
        <dbReference type="EMBL" id="KAK9709527.1"/>
    </source>
</evidence>
<reference evidence="2 3" key="1">
    <citation type="submission" date="2023-04" db="EMBL/GenBank/DDBJ databases">
        <title>Genome of Basidiobolus ranarum AG-B5.</title>
        <authorList>
            <person name="Stajich J.E."/>
            <person name="Carter-House D."/>
            <person name="Gryganskyi A."/>
        </authorList>
    </citation>
    <scope>NUCLEOTIDE SEQUENCE [LARGE SCALE GENOMIC DNA]</scope>
    <source>
        <strain evidence="2 3">AG-B5</strain>
    </source>
</reference>
<protein>
    <recommendedName>
        <fullName evidence="4">Adhesin domain-containing protein</fullName>
    </recommendedName>
</protein>
<organism evidence="2 3">
    <name type="scientific">Basidiobolus ranarum</name>
    <dbReference type="NCBI Taxonomy" id="34480"/>
    <lineage>
        <taxon>Eukaryota</taxon>
        <taxon>Fungi</taxon>
        <taxon>Fungi incertae sedis</taxon>
        <taxon>Zoopagomycota</taxon>
        <taxon>Entomophthoromycotina</taxon>
        <taxon>Basidiobolomycetes</taxon>
        <taxon>Basidiobolales</taxon>
        <taxon>Basidiobolaceae</taxon>
        <taxon>Basidiobolus</taxon>
    </lineage>
</organism>
<comment type="caution">
    <text evidence="2">The sequence shown here is derived from an EMBL/GenBank/DDBJ whole genome shotgun (WGS) entry which is preliminary data.</text>
</comment>
<evidence type="ECO:0000313" key="3">
    <source>
        <dbReference type="Proteomes" id="UP001479436"/>
    </source>
</evidence>
<sequence length="347" mass="38361">MSEQSYVPINGGTENRSDYGTITRDSEGVLRNPDGTVWSPLSTEQVAFSWKLYVGFLFSLFLLWQGYEWSSHLPHKLPKGRETPDFPFEGESNFMVDTEAYNTLSVIVNTTAAITNIQILTNGSEDTKSIHITSAIFTDDSRNLHFKQTTEEDRYILALNSNGADVHATATIQIVLPASQLSLNNLDILLATGTVNGSALTHSQFDKLNVKVDEGTITFKDVRGSHINLQTSIGDITGTFSIDQMYSAISNQGHIDCRLRVPAHSTPDISLGTSVGNVTARVTDTFRGPFSLFTKRGHAYVFGSRYIDFFTNTTTAKNGVFREDNADSNISMYSQQGRVVLAFKRNV</sequence>
<evidence type="ECO:0008006" key="4">
    <source>
        <dbReference type="Google" id="ProtNLM"/>
    </source>
</evidence>
<evidence type="ECO:0000256" key="1">
    <source>
        <dbReference type="SAM" id="MobiDB-lite"/>
    </source>
</evidence>
<name>A0ABR2VXS3_9FUNG</name>
<feature type="compositionally biased region" description="Polar residues" evidence="1">
    <location>
        <begin position="1"/>
        <end position="20"/>
    </location>
</feature>
<dbReference type="Proteomes" id="UP001479436">
    <property type="component" value="Unassembled WGS sequence"/>
</dbReference>
<gene>
    <name evidence="2" type="ORF">K7432_008982</name>
</gene>